<dbReference type="SUPFAM" id="SSF52799">
    <property type="entry name" value="(Phosphotyrosine protein) phosphatases II"/>
    <property type="match status" value="1"/>
</dbReference>
<dbReference type="GO" id="GO:0016020">
    <property type="term" value="C:membrane"/>
    <property type="evidence" value="ECO:0007669"/>
    <property type="project" value="TreeGrafter"/>
</dbReference>
<dbReference type="AlphaFoldDB" id="A0A5J4TLY2"/>
<dbReference type="InterPro" id="IPR000387">
    <property type="entry name" value="Tyr_Pase_dom"/>
</dbReference>
<dbReference type="Gene3D" id="3.90.190.10">
    <property type="entry name" value="Protein tyrosine phosphatase superfamily"/>
    <property type="match status" value="1"/>
</dbReference>
<dbReference type="OrthoDB" id="271628at2759"/>
<dbReference type="InterPro" id="IPR016130">
    <property type="entry name" value="Tyr_Pase_AS"/>
</dbReference>
<dbReference type="PANTHER" id="PTHR10807:SF128">
    <property type="entry name" value="PHOSPHATIDYLINOSITOL-3,5-BISPHOSPHATE 3-PHOSPHATASE"/>
    <property type="match status" value="1"/>
</dbReference>
<proteinExistence type="predicted"/>
<evidence type="ECO:0000259" key="4">
    <source>
        <dbReference type="PROSITE" id="PS50056"/>
    </source>
</evidence>
<dbReference type="Proteomes" id="UP000324800">
    <property type="component" value="Unassembled WGS sequence"/>
</dbReference>
<dbReference type="EMBL" id="SNRW01029086">
    <property type="protein sequence ID" value="KAA6358979.1"/>
    <property type="molecule type" value="Genomic_DNA"/>
</dbReference>
<gene>
    <name evidence="6" type="ORF">EZS28_045494</name>
</gene>
<sequence length="81" mass="9352">MASTALQESKWFNLIRVILNAAVLVYDYIVNQNRSVLLHCTDGWDRTPTISSLSSLLLDPYYRTLQGFESFVHDVRSQEDE</sequence>
<dbReference type="PROSITE" id="PS51339">
    <property type="entry name" value="PPASE_MYOTUBULARIN"/>
    <property type="match status" value="1"/>
</dbReference>
<dbReference type="PROSITE" id="PS50056">
    <property type="entry name" value="TYR_PHOSPHATASE_2"/>
    <property type="match status" value="1"/>
</dbReference>
<comment type="subcellular location">
    <subcellularLocation>
        <location evidence="1">Endomembrane system</location>
        <topology evidence="1">Peripheral membrane protein</topology>
    </subcellularLocation>
</comment>
<dbReference type="GO" id="GO:0005737">
    <property type="term" value="C:cytoplasm"/>
    <property type="evidence" value="ECO:0007669"/>
    <property type="project" value="TreeGrafter"/>
</dbReference>
<feature type="active site" description="Phosphocysteine intermediate" evidence="2">
    <location>
        <position position="40"/>
    </location>
</feature>
<feature type="domain" description="Myotubularin phosphatase" evidence="5">
    <location>
        <begin position="1"/>
        <end position="81"/>
    </location>
</feature>
<dbReference type="Pfam" id="PF06602">
    <property type="entry name" value="Myotub-related"/>
    <property type="match status" value="1"/>
</dbReference>
<name>A0A5J4TLY2_9EUKA</name>
<accession>A0A5J4TLY2</accession>
<dbReference type="GO" id="GO:0012505">
    <property type="term" value="C:endomembrane system"/>
    <property type="evidence" value="ECO:0007669"/>
    <property type="project" value="UniProtKB-SubCell"/>
</dbReference>
<evidence type="ECO:0008006" key="8">
    <source>
        <dbReference type="Google" id="ProtNLM"/>
    </source>
</evidence>
<comment type="caution">
    <text evidence="6">The sequence shown here is derived from an EMBL/GenBank/DDBJ whole genome shotgun (WGS) entry which is preliminary data.</text>
</comment>
<protein>
    <recommendedName>
        <fullName evidence="8">Myotubularin phosphatase domain-containing protein</fullName>
    </recommendedName>
</protein>
<dbReference type="InterPro" id="IPR010569">
    <property type="entry name" value="Myotubularin-like_Pase_dom"/>
</dbReference>
<dbReference type="GO" id="GO:0004438">
    <property type="term" value="F:phosphatidylinositol-3-phosphate phosphatase activity"/>
    <property type="evidence" value="ECO:0007669"/>
    <property type="project" value="TreeGrafter"/>
</dbReference>
<evidence type="ECO:0000313" key="7">
    <source>
        <dbReference type="Proteomes" id="UP000324800"/>
    </source>
</evidence>
<evidence type="ECO:0000313" key="6">
    <source>
        <dbReference type="EMBL" id="KAA6358979.1"/>
    </source>
</evidence>
<reference evidence="6 7" key="1">
    <citation type="submission" date="2019-03" db="EMBL/GenBank/DDBJ databases">
        <title>Single cell metagenomics reveals metabolic interactions within the superorganism composed of flagellate Streblomastix strix and complex community of Bacteroidetes bacteria on its surface.</title>
        <authorList>
            <person name="Treitli S.C."/>
            <person name="Kolisko M."/>
            <person name="Husnik F."/>
            <person name="Keeling P."/>
            <person name="Hampl V."/>
        </authorList>
    </citation>
    <scope>NUCLEOTIDE SEQUENCE [LARGE SCALE GENOMIC DNA]</scope>
    <source>
        <strain evidence="6">ST1C</strain>
    </source>
</reference>
<evidence type="ECO:0000256" key="3">
    <source>
        <dbReference type="PIRSR" id="PIRSR630564-2"/>
    </source>
</evidence>
<evidence type="ECO:0000259" key="5">
    <source>
        <dbReference type="PROSITE" id="PS51339"/>
    </source>
</evidence>
<dbReference type="InterPro" id="IPR030564">
    <property type="entry name" value="Myotubularin"/>
</dbReference>
<dbReference type="PANTHER" id="PTHR10807">
    <property type="entry name" value="MYOTUBULARIN-RELATED"/>
    <property type="match status" value="1"/>
</dbReference>
<feature type="domain" description="Tyrosine specific protein phosphatases" evidence="4">
    <location>
        <begin position="9"/>
        <end position="81"/>
    </location>
</feature>
<evidence type="ECO:0000256" key="2">
    <source>
        <dbReference type="PIRSR" id="PIRSR630564-1"/>
    </source>
</evidence>
<dbReference type="GO" id="GO:0046856">
    <property type="term" value="P:phosphatidylinositol dephosphorylation"/>
    <property type="evidence" value="ECO:0007669"/>
    <property type="project" value="TreeGrafter"/>
</dbReference>
<evidence type="ECO:0000256" key="1">
    <source>
        <dbReference type="ARBA" id="ARBA00004184"/>
    </source>
</evidence>
<feature type="binding site" evidence="3">
    <location>
        <begin position="40"/>
        <end position="46"/>
    </location>
    <ligand>
        <name>substrate</name>
    </ligand>
</feature>
<organism evidence="6 7">
    <name type="scientific">Streblomastix strix</name>
    <dbReference type="NCBI Taxonomy" id="222440"/>
    <lineage>
        <taxon>Eukaryota</taxon>
        <taxon>Metamonada</taxon>
        <taxon>Preaxostyla</taxon>
        <taxon>Oxymonadida</taxon>
        <taxon>Streblomastigidae</taxon>
        <taxon>Streblomastix</taxon>
    </lineage>
</organism>
<dbReference type="PROSITE" id="PS00383">
    <property type="entry name" value="TYR_PHOSPHATASE_1"/>
    <property type="match status" value="1"/>
</dbReference>
<dbReference type="InterPro" id="IPR029021">
    <property type="entry name" value="Prot-tyrosine_phosphatase-like"/>
</dbReference>